<dbReference type="Gene3D" id="3.40.50.1010">
    <property type="entry name" value="5'-nuclease"/>
    <property type="match status" value="1"/>
</dbReference>
<accession>A0A5B0NCP8</accession>
<sequence length="626" mass="70842">MSGPQPPPSFLDGDIEMIPIATAMEQVAGSLRELREQYEYDDGDVQMESAFDSQDDLLLSNQPFRLLILDTNILIGRLSLIEWLGELLIAARRLHKGSHYQCGLLIPKMVRSELDKHKMPHNKQRTVTALVEPPLVNPSRLTQTSIHSPEGLRLGRKTFSNTSQPIRISLYEAADQAINWMSRLFRDIPPESCILKLQKQAEVADPTLFSASNPTGLKVSPDMQILDCATYFKQLLEVRGGGVTLLTNDKALSLEAELEGLSTLNIQPSVSPHSLLHSFDATLAQEIETLISQVSLANMVTATWYKKTSISHSKPTRRQSSPDKIATNNSCSAHDSKPYPKPIETLSNNKLDFVQEAPKAEESLAESSTYMAIEVDEEMTLSDLEVPPLFPQITYHHMLAPSQLYEPRLLHLHYHIQQAVGALLRPRLFDFLLRTLACNDISRLFQHVALVFERKKTFSPMQNSHDPNEWTAADCLTLIDEFWNEATQKLFQDDVKNGTSSKPISNSAKPMISRWAPSTPFMNSDSNEQNCNAFSNRLSRIRKAIQVLIVQLQPYNISDLPRDNPQSWPVLFWDGLLEDIHKLIYYGKFYESLSLVEPDGRESQDHLLQKVIQNWKREAHHLCESG</sequence>
<dbReference type="Pfam" id="PF13638">
    <property type="entry name" value="PIN_4"/>
    <property type="match status" value="1"/>
</dbReference>
<dbReference type="PANTHER" id="PTHR16161">
    <property type="entry name" value="TRANSCRIPTIONAL PROTEIN SWT1"/>
    <property type="match status" value="1"/>
</dbReference>
<comment type="caution">
    <text evidence="3">The sequence shown here is derived from an EMBL/GenBank/DDBJ whole genome shotgun (WGS) entry which is preliminary data.</text>
</comment>
<dbReference type="OrthoDB" id="2501124at2759"/>
<dbReference type="AlphaFoldDB" id="A0A5B0NCP8"/>
<protein>
    <recommendedName>
        <fullName evidence="2">PIN domain-containing protein</fullName>
    </recommendedName>
</protein>
<keyword evidence="4" id="KW-1185">Reference proteome</keyword>
<dbReference type="GO" id="GO:0005634">
    <property type="term" value="C:nucleus"/>
    <property type="evidence" value="ECO:0007669"/>
    <property type="project" value="TreeGrafter"/>
</dbReference>
<feature type="domain" description="PIN" evidence="2">
    <location>
        <begin position="67"/>
        <end position="265"/>
    </location>
</feature>
<dbReference type="EMBL" id="VSWC01000105">
    <property type="protein sequence ID" value="KAA1086503.1"/>
    <property type="molecule type" value="Genomic_DNA"/>
</dbReference>
<organism evidence="3 4">
    <name type="scientific">Puccinia graminis f. sp. tritici</name>
    <dbReference type="NCBI Taxonomy" id="56615"/>
    <lineage>
        <taxon>Eukaryota</taxon>
        <taxon>Fungi</taxon>
        <taxon>Dikarya</taxon>
        <taxon>Basidiomycota</taxon>
        <taxon>Pucciniomycotina</taxon>
        <taxon>Pucciniomycetes</taxon>
        <taxon>Pucciniales</taxon>
        <taxon>Pucciniaceae</taxon>
        <taxon>Puccinia</taxon>
    </lineage>
</organism>
<feature type="region of interest" description="Disordered" evidence="1">
    <location>
        <begin position="311"/>
        <end position="342"/>
    </location>
</feature>
<evidence type="ECO:0000313" key="4">
    <source>
        <dbReference type="Proteomes" id="UP000324748"/>
    </source>
</evidence>
<dbReference type="PANTHER" id="PTHR16161:SF0">
    <property type="entry name" value="TRANSCRIPTIONAL PROTEIN SWT1"/>
    <property type="match status" value="1"/>
</dbReference>
<reference evidence="3 4" key="1">
    <citation type="submission" date="2019-05" db="EMBL/GenBank/DDBJ databases">
        <title>Emergence of the Ug99 lineage of the wheat stem rust pathogen through somatic hybridization.</title>
        <authorList>
            <person name="Li F."/>
            <person name="Upadhyaya N.M."/>
            <person name="Sperschneider J."/>
            <person name="Matny O."/>
            <person name="Nguyen-Phuc H."/>
            <person name="Mago R."/>
            <person name="Raley C."/>
            <person name="Miller M.E."/>
            <person name="Silverstein K.A.T."/>
            <person name="Henningsen E."/>
            <person name="Hirsch C.D."/>
            <person name="Visser B."/>
            <person name="Pretorius Z.A."/>
            <person name="Steffenson B.J."/>
            <person name="Schwessinger B."/>
            <person name="Dodds P.N."/>
            <person name="Figueroa M."/>
        </authorList>
    </citation>
    <scope>NUCLEOTIDE SEQUENCE [LARGE SCALE GENOMIC DNA]</scope>
    <source>
        <strain evidence="3">21-0</strain>
    </source>
</reference>
<evidence type="ECO:0000259" key="2">
    <source>
        <dbReference type="Pfam" id="PF13638"/>
    </source>
</evidence>
<dbReference type="InterPro" id="IPR002716">
    <property type="entry name" value="PIN_dom"/>
</dbReference>
<gene>
    <name evidence="3" type="ORF">PGT21_001248</name>
</gene>
<name>A0A5B0NCP8_PUCGR</name>
<proteinExistence type="predicted"/>
<dbReference type="InterPro" id="IPR052626">
    <property type="entry name" value="SWT1_Regulator"/>
</dbReference>
<dbReference type="Proteomes" id="UP000324748">
    <property type="component" value="Unassembled WGS sequence"/>
</dbReference>
<evidence type="ECO:0000313" key="3">
    <source>
        <dbReference type="EMBL" id="KAA1086503.1"/>
    </source>
</evidence>
<evidence type="ECO:0000256" key="1">
    <source>
        <dbReference type="SAM" id="MobiDB-lite"/>
    </source>
</evidence>